<feature type="binding site" evidence="2">
    <location>
        <begin position="8"/>
        <end position="16"/>
    </location>
    <ligand>
        <name>ATP</name>
        <dbReference type="ChEBI" id="CHEBI:30616"/>
    </ligand>
</feature>
<dbReference type="PANTHER" id="PTHR10513">
    <property type="entry name" value="DEOXYNUCLEOSIDE KINASE"/>
    <property type="match status" value="1"/>
</dbReference>
<keyword evidence="2" id="KW-0067">ATP-binding</keyword>
<name>A0A5J6VL32_9VIRU</name>
<dbReference type="PIRSF" id="PIRSF000705">
    <property type="entry name" value="DNK"/>
    <property type="match status" value="1"/>
</dbReference>
<keyword evidence="4" id="KW-0418">Kinase</keyword>
<dbReference type="GO" id="GO:0019136">
    <property type="term" value="F:deoxynucleoside kinase activity"/>
    <property type="evidence" value="ECO:0007669"/>
    <property type="project" value="InterPro"/>
</dbReference>
<evidence type="ECO:0000259" key="3">
    <source>
        <dbReference type="Pfam" id="PF01712"/>
    </source>
</evidence>
<sequence>MPIYSMEGNIGVGKTTFINMVKQLHKTREIIVLEEPVAEWLSIKNNENKTILELFYADQNKYAFSFQMMAYISRIALLKQTIREHPQAIIITERSVYTDKHVFAKMLFDEGKIEKVNYEIYNKWFEHFIEDVPISKIIYLRCTPAIAHSRVIKRNRPGETITLDYLTKCHTYHEEWIEQSNVPCMILDANKENTNTNVDNWNKELSTFLNI</sequence>
<organism evidence="4">
    <name type="scientific">Megaviridae environmental sample</name>
    <dbReference type="NCBI Taxonomy" id="1737588"/>
    <lineage>
        <taxon>Viruses</taxon>
        <taxon>Varidnaviria</taxon>
        <taxon>Bamfordvirae</taxon>
        <taxon>Nucleocytoviricota</taxon>
        <taxon>Megaviricetes</taxon>
        <taxon>Imitervirales</taxon>
        <taxon>Mimiviridae</taxon>
        <taxon>environmental samples</taxon>
    </lineage>
</organism>
<dbReference type="InterPro" id="IPR031314">
    <property type="entry name" value="DNK_dom"/>
</dbReference>
<accession>A0A5J6VL32</accession>
<dbReference type="PANTHER" id="PTHR10513:SF35">
    <property type="entry name" value="DEOXYADENOSINE KINASE"/>
    <property type="match status" value="1"/>
</dbReference>
<dbReference type="Pfam" id="PF01712">
    <property type="entry name" value="dNK"/>
    <property type="match status" value="1"/>
</dbReference>
<reference evidence="4" key="1">
    <citation type="journal article" date="2019" name="Philos. Trans. R. Soc. Lond., B, Biol. Sci.">
        <title>Targeted metagenomic recovery of four divergent viruses reveals shared and distinctive characteristics of giant viruses of marine eukaryotes.</title>
        <authorList>
            <person name="Needham D.M."/>
            <person name="Poirier C."/>
            <person name="Hehenberger E."/>
            <person name="Jimenez V."/>
            <person name="Swalwell J.E."/>
            <person name="Santoro A.E."/>
            <person name="Worden A.Z."/>
        </authorList>
    </citation>
    <scope>NUCLEOTIDE SEQUENCE</scope>
    <source>
        <strain evidence="4">OPacV-421</strain>
    </source>
</reference>
<feature type="binding site" evidence="2">
    <location>
        <begin position="150"/>
        <end position="154"/>
    </location>
    <ligand>
        <name>ATP</name>
        <dbReference type="ChEBI" id="CHEBI:30616"/>
    </ligand>
</feature>
<evidence type="ECO:0000313" key="4">
    <source>
        <dbReference type="EMBL" id="QFG74832.1"/>
    </source>
</evidence>
<evidence type="ECO:0000256" key="1">
    <source>
        <dbReference type="PIRSR" id="PIRSR000705-1"/>
    </source>
</evidence>
<dbReference type="InterPro" id="IPR027417">
    <property type="entry name" value="P-loop_NTPase"/>
</dbReference>
<keyword evidence="4" id="KW-0808">Transferase</keyword>
<dbReference type="GO" id="GO:0005524">
    <property type="term" value="F:ATP binding"/>
    <property type="evidence" value="ECO:0007669"/>
    <property type="project" value="UniProtKB-KW"/>
</dbReference>
<protein>
    <submittedName>
        <fullName evidence="4">Deoxynucleoside kinase</fullName>
    </submittedName>
</protein>
<dbReference type="InterPro" id="IPR002624">
    <property type="entry name" value="DCK/DGK"/>
</dbReference>
<dbReference type="CDD" id="cd01673">
    <property type="entry name" value="dNK"/>
    <property type="match status" value="1"/>
</dbReference>
<dbReference type="Gene3D" id="3.40.50.300">
    <property type="entry name" value="P-loop containing nucleotide triphosphate hydrolases"/>
    <property type="match status" value="1"/>
</dbReference>
<feature type="active site" description="Proton acceptor" evidence="1">
    <location>
        <position position="93"/>
    </location>
</feature>
<feature type="domain" description="Deoxynucleoside kinase" evidence="3">
    <location>
        <begin position="5"/>
        <end position="200"/>
    </location>
</feature>
<dbReference type="SUPFAM" id="SSF52540">
    <property type="entry name" value="P-loop containing nucleoside triphosphate hydrolases"/>
    <property type="match status" value="1"/>
</dbReference>
<dbReference type="EMBL" id="MN448294">
    <property type="protein sequence ID" value="QFG74832.1"/>
    <property type="molecule type" value="Genomic_DNA"/>
</dbReference>
<evidence type="ECO:0000256" key="2">
    <source>
        <dbReference type="PIRSR" id="PIRSR000705-3"/>
    </source>
</evidence>
<keyword evidence="2" id="KW-0547">Nucleotide-binding</keyword>
<dbReference type="InterPro" id="IPR050566">
    <property type="entry name" value="Deoxyribonucleoside_kinase"/>
</dbReference>
<proteinExistence type="predicted"/>